<keyword evidence="7" id="KW-0175">Coiled coil</keyword>
<dbReference type="InterPro" id="IPR008271">
    <property type="entry name" value="Ser/Thr_kinase_AS"/>
</dbReference>
<dbReference type="Gene3D" id="1.10.510.10">
    <property type="entry name" value="Transferase(Phosphotransferase) domain 1"/>
    <property type="match status" value="1"/>
</dbReference>
<evidence type="ECO:0000256" key="2">
    <source>
        <dbReference type="ARBA" id="ARBA00022679"/>
    </source>
</evidence>
<dbReference type="PROSITE" id="PS00107">
    <property type="entry name" value="PROTEIN_KINASE_ATP"/>
    <property type="match status" value="1"/>
</dbReference>
<proteinExistence type="predicted"/>
<dbReference type="GO" id="GO:0098813">
    <property type="term" value="P:nuclear chromosome segregation"/>
    <property type="evidence" value="ECO:0007669"/>
    <property type="project" value="UniProtKB-ARBA"/>
</dbReference>
<keyword evidence="5 6" id="KW-0067">ATP-binding</keyword>
<dbReference type="FunFam" id="3.30.200.20:FF:000131">
    <property type="entry name" value="Dual specificity protein kinase TTK"/>
    <property type="match status" value="1"/>
</dbReference>
<keyword evidence="3 6" id="KW-0547">Nucleotide-binding</keyword>
<evidence type="ECO:0000313" key="11">
    <source>
        <dbReference type="Proteomes" id="UP000094236"/>
    </source>
</evidence>
<dbReference type="GO" id="GO:0030447">
    <property type="term" value="P:filamentous growth"/>
    <property type="evidence" value="ECO:0007669"/>
    <property type="project" value="UniProtKB-ARBA"/>
</dbReference>
<feature type="coiled-coil region" evidence="7">
    <location>
        <begin position="397"/>
        <end position="448"/>
    </location>
</feature>
<dbReference type="SUPFAM" id="SSF56112">
    <property type="entry name" value="Protein kinase-like (PK-like)"/>
    <property type="match status" value="1"/>
</dbReference>
<evidence type="ECO:0000313" key="10">
    <source>
        <dbReference type="EMBL" id="ODV94581.1"/>
    </source>
</evidence>
<protein>
    <recommendedName>
        <fullName evidence="9">Protein kinase domain-containing protein</fullName>
    </recommendedName>
</protein>
<evidence type="ECO:0000256" key="3">
    <source>
        <dbReference type="ARBA" id="ARBA00022741"/>
    </source>
</evidence>
<accession>A0A1E4TS41</accession>
<feature type="compositionally biased region" description="Polar residues" evidence="8">
    <location>
        <begin position="1"/>
        <end position="13"/>
    </location>
</feature>
<keyword evidence="2" id="KW-0808">Transferase</keyword>
<dbReference type="CDD" id="cd14131">
    <property type="entry name" value="PKc_Mps1"/>
    <property type="match status" value="1"/>
</dbReference>
<dbReference type="GO" id="GO:0033316">
    <property type="term" value="P:meiotic spindle assembly checkpoint signaling"/>
    <property type="evidence" value="ECO:0007669"/>
    <property type="project" value="TreeGrafter"/>
</dbReference>
<keyword evidence="11" id="KW-1185">Reference proteome</keyword>
<evidence type="ECO:0000259" key="9">
    <source>
        <dbReference type="PROSITE" id="PS50011"/>
    </source>
</evidence>
<gene>
    <name evidence="10" type="ORF">PACTADRAFT_50460</name>
</gene>
<dbReference type="GO" id="GO:0005634">
    <property type="term" value="C:nucleus"/>
    <property type="evidence" value="ECO:0007669"/>
    <property type="project" value="TreeGrafter"/>
</dbReference>
<dbReference type="Gene3D" id="3.30.200.20">
    <property type="entry name" value="Phosphorylase Kinase, domain 1"/>
    <property type="match status" value="1"/>
</dbReference>
<dbReference type="InterPro" id="IPR027084">
    <property type="entry name" value="Mps1_cat"/>
</dbReference>
<dbReference type="SMART" id="SM00220">
    <property type="entry name" value="S_TKc"/>
    <property type="match status" value="1"/>
</dbReference>
<dbReference type="InterPro" id="IPR017441">
    <property type="entry name" value="Protein_kinase_ATP_BS"/>
</dbReference>
<dbReference type="EMBL" id="KV454015">
    <property type="protein sequence ID" value="ODV94581.1"/>
    <property type="molecule type" value="Genomic_DNA"/>
</dbReference>
<dbReference type="GO" id="GO:0004712">
    <property type="term" value="F:protein serine/threonine/tyrosine kinase activity"/>
    <property type="evidence" value="ECO:0007669"/>
    <property type="project" value="TreeGrafter"/>
</dbReference>
<dbReference type="PANTHER" id="PTHR22974:SF21">
    <property type="entry name" value="DUAL SPECIFICITY PROTEIN KINASE TTK"/>
    <property type="match status" value="1"/>
</dbReference>
<evidence type="ECO:0000256" key="1">
    <source>
        <dbReference type="ARBA" id="ARBA00022527"/>
    </source>
</evidence>
<feature type="region of interest" description="Disordered" evidence="8">
    <location>
        <begin position="90"/>
        <end position="109"/>
    </location>
</feature>
<dbReference type="STRING" id="669874.A0A1E4TS41"/>
<dbReference type="InterPro" id="IPR011009">
    <property type="entry name" value="Kinase-like_dom_sf"/>
</dbReference>
<organism evidence="10 11">
    <name type="scientific">Pachysolen tannophilus NRRL Y-2460</name>
    <dbReference type="NCBI Taxonomy" id="669874"/>
    <lineage>
        <taxon>Eukaryota</taxon>
        <taxon>Fungi</taxon>
        <taxon>Dikarya</taxon>
        <taxon>Ascomycota</taxon>
        <taxon>Saccharomycotina</taxon>
        <taxon>Pichiomycetes</taxon>
        <taxon>Pachysolenaceae</taxon>
        <taxon>Pachysolen</taxon>
    </lineage>
</organism>
<evidence type="ECO:0000256" key="6">
    <source>
        <dbReference type="PROSITE-ProRule" id="PRU10141"/>
    </source>
</evidence>
<dbReference type="Proteomes" id="UP000094236">
    <property type="component" value="Unassembled WGS sequence"/>
</dbReference>
<sequence>MSLSHSSYGSNNVPILVRNDQNKYDGGNDELSSDDDASFKPPALSSYAMSLLNELNNKQISKGEEPESKITNNNKRYSSFATTTTTNTENTHLTTMSNNNNYTTPYTNVNTEKCDKEENIEDIMDISPAAKQQHQVRFHVETEEENDNKNGKWVAVHSSSSGGGDRLSTPLSAKHNNVLFSERNDAVKNSSRASRRFARASLGAPKRVSKKESVDNHINSYLNNQNLESLNPDKNQTSDLNGKTFITPIRSSSQKISCVSNEFFKNDSSISTMDRLNEIMSEIGEIKKEIELSAERNEDFQFRKLELEKRKSLIMQYNDGIDDDFEKDLLAQIQEEIGTIERKQYEENKTLKDLIRTEIELQQKKEKYLYQLEFERNNEKSYERGQEEIHKSNNEEREKLRVQKLETQEEIAKIKLEREKLKIERKELERLRLEKEEKELELQEQVKIRHEISNKENLQDGFHHGTPAISSSKVRSALGAVSPNEENKKDSILESSTYKPPVPNRYLNGIKPQSSDQIQRPGIITYQESHYPHHQTSTSRNPFITVNGISYERLELIGRGGSSKVYKVKSSKNSKLYAVKRVTFDQFDESAVRGFKGEIDLLMKLRDKERIVKLNDYSMCEGALYLVMECGDIDLAHVLSNRLNMPLDIEFVKYHSRELLRCVADVHNAGVVHFDLKPANFLFVKGILKIIDFGIANVLSDHTVNIYRESQIGTPNYMSPESLLEVNHSLSDLNNDKNHNNGSGTWKVGKPSDIWSCGCIIYQMIYGRPPYAGYSGNQRLLAIMNPQVKILFPDTGLGGVQVPKTAIEAIKNCLQRDPAKRWTINEVLNSQFLKPRVVSKDFVKDLVVNAINFGVDNGPVSKECLRSLTNDVWKKIEELNL</sequence>
<feature type="domain" description="Protein kinase" evidence="9">
    <location>
        <begin position="551"/>
        <end position="833"/>
    </location>
</feature>
<evidence type="ECO:0000256" key="8">
    <source>
        <dbReference type="SAM" id="MobiDB-lite"/>
    </source>
</evidence>
<dbReference type="GO" id="GO:0004674">
    <property type="term" value="F:protein serine/threonine kinase activity"/>
    <property type="evidence" value="ECO:0007669"/>
    <property type="project" value="UniProtKB-KW"/>
</dbReference>
<feature type="region of interest" description="Disordered" evidence="8">
    <location>
        <begin position="1"/>
        <end position="42"/>
    </location>
</feature>
<evidence type="ECO:0000256" key="5">
    <source>
        <dbReference type="ARBA" id="ARBA00022840"/>
    </source>
</evidence>
<name>A0A1E4TS41_PACTA</name>
<dbReference type="InterPro" id="IPR000719">
    <property type="entry name" value="Prot_kinase_dom"/>
</dbReference>
<dbReference type="OrthoDB" id="20524at2759"/>
<reference evidence="11" key="1">
    <citation type="submission" date="2016-05" db="EMBL/GenBank/DDBJ databases">
        <title>Comparative genomics of biotechnologically important yeasts.</title>
        <authorList>
            <consortium name="DOE Joint Genome Institute"/>
            <person name="Riley R."/>
            <person name="Haridas S."/>
            <person name="Wolfe K.H."/>
            <person name="Lopes M.R."/>
            <person name="Hittinger C.T."/>
            <person name="Goker M."/>
            <person name="Salamov A."/>
            <person name="Wisecaver J."/>
            <person name="Long T.M."/>
            <person name="Aerts A.L."/>
            <person name="Barry K."/>
            <person name="Choi C."/>
            <person name="Clum A."/>
            <person name="Coughlan A.Y."/>
            <person name="Deshpande S."/>
            <person name="Douglass A.P."/>
            <person name="Hanson S.J."/>
            <person name="Klenk H.-P."/>
            <person name="Labutti K."/>
            <person name="Lapidus A."/>
            <person name="Lindquist E."/>
            <person name="Lipzen A."/>
            <person name="Meier-Kolthoff J.P."/>
            <person name="Ohm R.A."/>
            <person name="Otillar R.P."/>
            <person name="Pangilinan J."/>
            <person name="Peng Y."/>
            <person name="Rokas A."/>
            <person name="Rosa C.A."/>
            <person name="Scheuner C."/>
            <person name="Sibirny A.A."/>
            <person name="Slot J.C."/>
            <person name="Stielow J.B."/>
            <person name="Sun H."/>
            <person name="Kurtzman C.P."/>
            <person name="Blackwell M."/>
            <person name="Grigoriev I.V."/>
            <person name="Jeffries T.W."/>
        </authorList>
    </citation>
    <scope>NUCLEOTIDE SEQUENCE [LARGE SCALE GENOMIC DNA]</scope>
    <source>
        <strain evidence="11">NRRL Y-2460</strain>
    </source>
</reference>
<dbReference type="GO" id="GO:0007094">
    <property type="term" value="P:mitotic spindle assembly checkpoint signaling"/>
    <property type="evidence" value="ECO:0007669"/>
    <property type="project" value="TreeGrafter"/>
</dbReference>
<dbReference type="PANTHER" id="PTHR22974">
    <property type="entry name" value="MIXED LINEAGE PROTEIN KINASE"/>
    <property type="match status" value="1"/>
</dbReference>
<dbReference type="GO" id="GO:0034501">
    <property type="term" value="P:protein localization to kinetochore"/>
    <property type="evidence" value="ECO:0007669"/>
    <property type="project" value="TreeGrafter"/>
</dbReference>
<dbReference type="GO" id="GO:0000776">
    <property type="term" value="C:kinetochore"/>
    <property type="evidence" value="ECO:0007669"/>
    <property type="project" value="TreeGrafter"/>
</dbReference>
<dbReference type="GO" id="GO:0005524">
    <property type="term" value="F:ATP binding"/>
    <property type="evidence" value="ECO:0007669"/>
    <property type="project" value="UniProtKB-UniRule"/>
</dbReference>
<keyword evidence="1" id="KW-0723">Serine/threonine-protein kinase</keyword>
<dbReference type="PROSITE" id="PS50011">
    <property type="entry name" value="PROTEIN_KINASE_DOM"/>
    <property type="match status" value="1"/>
</dbReference>
<evidence type="ECO:0000256" key="4">
    <source>
        <dbReference type="ARBA" id="ARBA00022777"/>
    </source>
</evidence>
<dbReference type="AlphaFoldDB" id="A0A1E4TS41"/>
<keyword evidence="4" id="KW-0418">Kinase</keyword>
<feature type="compositionally biased region" description="Acidic residues" evidence="8">
    <location>
        <begin position="27"/>
        <end position="36"/>
    </location>
</feature>
<dbReference type="Pfam" id="PF00069">
    <property type="entry name" value="Pkinase"/>
    <property type="match status" value="1"/>
</dbReference>
<feature type="region of interest" description="Disordered" evidence="8">
    <location>
        <begin position="458"/>
        <end position="517"/>
    </location>
</feature>
<dbReference type="PROSITE" id="PS00108">
    <property type="entry name" value="PROTEIN_KINASE_ST"/>
    <property type="match status" value="1"/>
</dbReference>
<evidence type="ECO:0000256" key="7">
    <source>
        <dbReference type="SAM" id="Coils"/>
    </source>
</evidence>
<feature type="binding site" evidence="6">
    <location>
        <position position="580"/>
    </location>
    <ligand>
        <name>ATP</name>
        <dbReference type="ChEBI" id="CHEBI:30616"/>
    </ligand>
</feature>